<gene>
    <name evidence="5 7" type="primary">tatC</name>
    <name evidence="7" type="ORF">O6P33_00580</name>
</gene>
<organism evidence="7 8">
    <name type="scientific">Denitrificimonas caeni</name>
    <dbReference type="NCBI Taxonomy" id="521720"/>
    <lineage>
        <taxon>Bacteria</taxon>
        <taxon>Pseudomonadati</taxon>
        <taxon>Pseudomonadota</taxon>
        <taxon>Gammaproteobacteria</taxon>
        <taxon>Pseudomonadales</taxon>
        <taxon>Pseudomonadaceae</taxon>
        <taxon>Denitrificimonas</taxon>
    </lineage>
</organism>
<dbReference type="PROSITE" id="PS01218">
    <property type="entry name" value="TATC"/>
    <property type="match status" value="1"/>
</dbReference>
<evidence type="ECO:0000256" key="1">
    <source>
        <dbReference type="ARBA" id="ARBA00004141"/>
    </source>
</evidence>
<reference evidence="7 8" key="1">
    <citation type="submission" date="2022-12" db="EMBL/GenBank/DDBJ databases">
        <title>Coexistence and Characterization of a Novel Tigecycline Resistance gene tet(X) variant and blaNDM-1 in a Pseudomonas caeni Isolate of Chicken Origin.</title>
        <authorList>
            <person name="Lu X."/>
            <person name="Zhang L."/>
            <person name="Li R."/>
            <person name="Wang Z."/>
        </authorList>
    </citation>
    <scope>NUCLEOTIDE SEQUENCE [LARGE SCALE GENOMIC DNA]</scope>
    <source>
        <strain evidence="7 8">CE14</strain>
    </source>
</reference>
<feature type="transmembrane region" description="Helical" evidence="5">
    <location>
        <begin position="220"/>
        <end position="240"/>
    </location>
</feature>
<evidence type="ECO:0000313" key="8">
    <source>
        <dbReference type="Proteomes" id="UP001212189"/>
    </source>
</evidence>
<accession>A0AAE9VUZ4</accession>
<dbReference type="GO" id="GO:0009977">
    <property type="term" value="F:proton motive force dependent protein transmembrane transporter activity"/>
    <property type="evidence" value="ECO:0007669"/>
    <property type="project" value="TreeGrafter"/>
</dbReference>
<evidence type="ECO:0000256" key="3">
    <source>
        <dbReference type="ARBA" id="ARBA00022989"/>
    </source>
</evidence>
<feature type="region of interest" description="Disordered" evidence="6">
    <location>
        <begin position="246"/>
        <end position="268"/>
    </location>
</feature>
<keyword evidence="4 5" id="KW-0472">Membrane</keyword>
<feature type="transmembrane region" description="Helical" evidence="5">
    <location>
        <begin position="161"/>
        <end position="184"/>
    </location>
</feature>
<comment type="caution">
    <text evidence="5">Lacks conserved residue(s) required for the propagation of feature annotation.</text>
</comment>
<dbReference type="InterPro" id="IPR019820">
    <property type="entry name" value="Sec-indep_translocase_CS"/>
</dbReference>
<dbReference type="HAMAP" id="MF_00902">
    <property type="entry name" value="TatC"/>
    <property type="match status" value="1"/>
</dbReference>
<comment type="subunit">
    <text evidence="5">The Tat system comprises two distinct complexes: a TatABC complex, containing multiple copies of TatA, TatB and TatC subunits, and a separate TatA complex, containing only TatA subunits. Substrates initially bind to the TatABC complex, which probably triggers association of the separate TatA complex to form the active translocon.</text>
</comment>
<dbReference type="NCBIfam" id="TIGR00945">
    <property type="entry name" value="tatC"/>
    <property type="match status" value="1"/>
</dbReference>
<evidence type="ECO:0000256" key="2">
    <source>
        <dbReference type="ARBA" id="ARBA00022692"/>
    </source>
</evidence>
<dbReference type="RefSeq" id="WP_269818327.1">
    <property type="nucleotide sequence ID" value="NZ_CP114976.1"/>
</dbReference>
<dbReference type="KEGG" id="dce:O6P33_00580"/>
<keyword evidence="5" id="KW-0653">Protein transport</keyword>
<keyword evidence="5" id="KW-0811">Translocation</keyword>
<keyword evidence="3 5" id="KW-1133">Transmembrane helix</keyword>
<dbReference type="GO" id="GO:0065002">
    <property type="term" value="P:intracellular protein transmembrane transport"/>
    <property type="evidence" value="ECO:0007669"/>
    <property type="project" value="TreeGrafter"/>
</dbReference>
<keyword evidence="2 5" id="KW-0812">Transmembrane</keyword>
<keyword evidence="5" id="KW-1003">Cell membrane</keyword>
<keyword evidence="5" id="KW-0813">Transport</keyword>
<sequence>MSTSQEPENHMPLLAHLLELRTRLLRCVITVLVVFAALFYFSQDIYAIVAAPLRTYLPDGATMIATGVASPFLTPFKLTMVVSLFLSMPVILQQIWGFIAPGLYKHEKRIAVPLMIASIVLFYAGMAFAYFVVFPIMFGFFASVTPQGVEMMTDISQYLDFVLTLFFAFGVAFQIPIATFLLAWTGMVDVATLRKSRPYVIVGCFFVGMLLTPPDVFSQTLLAVPMWLLFEIGVIFGGIIQKEQAANKASEEPSSEDDNTEQKPPVQS</sequence>
<dbReference type="PANTHER" id="PTHR30371:SF0">
    <property type="entry name" value="SEC-INDEPENDENT PROTEIN TRANSLOCASE PROTEIN TATC, CHLOROPLASTIC-RELATED"/>
    <property type="match status" value="1"/>
</dbReference>
<feature type="transmembrane region" description="Helical" evidence="5">
    <location>
        <begin position="111"/>
        <end position="141"/>
    </location>
</feature>
<dbReference type="InterPro" id="IPR002033">
    <property type="entry name" value="TatC"/>
</dbReference>
<comment type="function">
    <text evidence="5">Part of the twin-arginine translocation (Tat) system that transports large folded proteins containing a characteristic twin-arginine motif in their signal peptide across membranes. Together with TatB, TatC is part of a receptor directly interacting with Tat signal peptides.</text>
</comment>
<comment type="similarity">
    <text evidence="5">Belongs to the TatC family.</text>
</comment>
<evidence type="ECO:0000256" key="6">
    <source>
        <dbReference type="SAM" id="MobiDB-lite"/>
    </source>
</evidence>
<dbReference type="GO" id="GO:0033281">
    <property type="term" value="C:TAT protein transport complex"/>
    <property type="evidence" value="ECO:0007669"/>
    <property type="project" value="UniProtKB-UniRule"/>
</dbReference>
<keyword evidence="8" id="KW-1185">Reference proteome</keyword>
<evidence type="ECO:0000256" key="4">
    <source>
        <dbReference type="ARBA" id="ARBA00023136"/>
    </source>
</evidence>
<protein>
    <recommendedName>
        <fullName evidence="5">Sec-independent protein translocase protein TatC</fullName>
    </recommendedName>
</protein>
<evidence type="ECO:0000313" key="7">
    <source>
        <dbReference type="EMBL" id="WBE25381.1"/>
    </source>
</evidence>
<proteinExistence type="inferred from homology"/>
<evidence type="ECO:0000256" key="5">
    <source>
        <dbReference type="HAMAP-Rule" id="MF_00902"/>
    </source>
</evidence>
<name>A0AAE9VUZ4_9GAMM</name>
<dbReference type="Proteomes" id="UP001212189">
    <property type="component" value="Chromosome"/>
</dbReference>
<dbReference type="GO" id="GO:0043953">
    <property type="term" value="P:protein transport by the Tat complex"/>
    <property type="evidence" value="ECO:0007669"/>
    <property type="project" value="UniProtKB-UniRule"/>
</dbReference>
<feature type="transmembrane region" description="Helical" evidence="5">
    <location>
        <begin position="196"/>
        <end position="214"/>
    </location>
</feature>
<dbReference type="EMBL" id="CP114976">
    <property type="protein sequence ID" value="WBE25381.1"/>
    <property type="molecule type" value="Genomic_DNA"/>
</dbReference>
<dbReference type="Pfam" id="PF00902">
    <property type="entry name" value="TatC"/>
    <property type="match status" value="1"/>
</dbReference>
<dbReference type="PANTHER" id="PTHR30371">
    <property type="entry name" value="SEC-INDEPENDENT PROTEIN TRANSLOCASE PROTEIN TATC"/>
    <property type="match status" value="1"/>
</dbReference>
<dbReference type="PRINTS" id="PR01840">
    <property type="entry name" value="TATCFAMILY"/>
</dbReference>
<comment type="subcellular location">
    <subcellularLocation>
        <location evidence="5">Cell membrane</location>
        <topology evidence="5">Multi-pass membrane protein</topology>
    </subcellularLocation>
    <subcellularLocation>
        <location evidence="1">Membrane</location>
        <topology evidence="1">Multi-pass membrane protein</topology>
    </subcellularLocation>
</comment>
<feature type="transmembrane region" description="Helical" evidence="5">
    <location>
        <begin position="78"/>
        <end position="99"/>
    </location>
</feature>
<dbReference type="AlphaFoldDB" id="A0AAE9VUZ4"/>